<proteinExistence type="predicted"/>
<dbReference type="AlphaFoldDB" id="A0A845DWU3"/>
<protein>
    <recommendedName>
        <fullName evidence="3">ATP-grasp domain-containing protein</fullName>
    </recommendedName>
</protein>
<dbReference type="SUPFAM" id="SSF56059">
    <property type="entry name" value="Glutathione synthetase ATP-binding domain-like"/>
    <property type="match status" value="1"/>
</dbReference>
<sequence length="363" mass="42050">MGGIQTDETIGIILPASVYDRLADGRSQINVRAYQEAADQFNLTAAFFKVKDIKPGRTTISAWIKQENGYHQMTIPLPKVMYTRAFLSRRQQKFLTEKGVLFYNQKGFKHDKYRMHTMIEEDPALWHCLPRTERADRTTFHTMIRTYDSLILKPVDGSLGAGIMHVEKVSKNSWRVEFQMKRKQWETKTFQHEIPDVILKAFEARPYLIQEKILLATHEGRPFDLRVVVQRDHTGEWVLAGILCKVSPSTDQFITNISQGGDSLSFDEVLTNHPDLPLGQTRDVIEKTALQLARHIDRYARHIADIAFDLALDASGRVYFIESNFRGRYGNVRYKGKRLEEWKAKHTNPVGYGRFLYDQMQQP</sequence>
<dbReference type="Pfam" id="PF14398">
    <property type="entry name" value="ATPgrasp_YheCD"/>
    <property type="match status" value="1"/>
</dbReference>
<name>A0A845DWU3_9BACI</name>
<dbReference type="RefSeq" id="WP_160839380.1">
    <property type="nucleotide sequence ID" value="NZ_WMET01000005.1"/>
</dbReference>
<organism evidence="1 2">
    <name type="scientific">Halobacillus litoralis</name>
    <dbReference type="NCBI Taxonomy" id="45668"/>
    <lineage>
        <taxon>Bacteria</taxon>
        <taxon>Bacillati</taxon>
        <taxon>Bacillota</taxon>
        <taxon>Bacilli</taxon>
        <taxon>Bacillales</taxon>
        <taxon>Bacillaceae</taxon>
        <taxon>Halobacillus</taxon>
    </lineage>
</organism>
<evidence type="ECO:0008006" key="3">
    <source>
        <dbReference type="Google" id="ProtNLM"/>
    </source>
</evidence>
<evidence type="ECO:0000313" key="1">
    <source>
        <dbReference type="EMBL" id="MYL21568.1"/>
    </source>
</evidence>
<reference evidence="1 2" key="1">
    <citation type="submission" date="2019-11" db="EMBL/GenBank/DDBJ databases">
        <title>Genome sequences of 17 halophilic strains isolated from different environments.</title>
        <authorList>
            <person name="Furrow R.E."/>
        </authorList>
    </citation>
    <scope>NUCLEOTIDE SEQUENCE [LARGE SCALE GENOMIC DNA]</scope>
    <source>
        <strain evidence="1 2">22511_23_Filter</strain>
    </source>
</reference>
<accession>A0A845DWU3</accession>
<gene>
    <name evidence="1" type="ORF">GLW04_16815</name>
</gene>
<comment type="caution">
    <text evidence="1">The sequence shown here is derived from an EMBL/GenBank/DDBJ whole genome shotgun (WGS) entry which is preliminary data.</text>
</comment>
<dbReference type="Proteomes" id="UP000460949">
    <property type="component" value="Unassembled WGS sequence"/>
</dbReference>
<dbReference type="EMBL" id="WMET01000005">
    <property type="protein sequence ID" value="MYL21568.1"/>
    <property type="molecule type" value="Genomic_DNA"/>
</dbReference>
<evidence type="ECO:0000313" key="2">
    <source>
        <dbReference type="Proteomes" id="UP000460949"/>
    </source>
</evidence>
<dbReference type="Gene3D" id="3.30.470.20">
    <property type="entry name" value="ATP-grasp fold, B domain"/>
    <property type="match status" value="1"/>
</dbReference>
<dbReference type="InterPro" id="IPR026838">
    <property type="entry name" value="YheC/D"/>
</dbReference>